<dbReference type="SUPFAM" id="SSF52172">
    <property type="entry name" value="CheY-like"/>
    <property type="match status" value="1"/>
</dbReference>
<gene>
    <name evidence="4" type="ORF">ACFFH4_16835</name>
</gene>
<dbReference type="PANTHER" id="PTHR37299:SF1">
    <property type="entry name" value="STAGE 0 SPORULATION PROTEIN A HOMOLOG"/>
    <property type="match status" value="1"/>
</dbReference>
<comment type="caution">
    <text evidence="4">The sequence shown here is derived from an EMBL/GenBank/DDBJ whole genome shotgun (WGS) entry which is preliminary data.</text>
</comment>
<evidence type="ECO:0000256" key="1">
    <source>
        <dbReference type="PROSITE-ProRule" id="PRU00169"/>
    </source>
</evidence>
<feature type="domain" description="HTH LytTR-type" evidence="3">
    <location>
        <begin position="149"/>
        <end position="252"/>
    </location>
</feature>
<dbReference type="InterPro" id="IPR046947">
    <property type="entry name" value="LytR-like"/>
</dbReference>
<reference evidence="4 5" key="1">
    <citation type="submission" date="2024-09" db="EMBL/GenBank/DDBJ databases">
        <authorList>
            <person name="Sun Q."/>
            <person name="Mori K."/>
        </authorList>
    </citation>
    <scope>NUCLEOTIDE SEQUENCE [LARGE SCALE GENOMIC DNA]</scope>
    <source>
        <strain evidence="4 5">NCAIM B.02301</strain>
    </source>
</reference>
<dbReference type="InterPro" id="IPR001789">
    <property type="entry name" value="Sig_transdc_resp-reg_receiver"/>
</dbReference>
<dbReference type="SMART" id="SM00448">
    <property type="entry name" value="REC"/>
    <property type="match status" value="1"/>
</dbReference>
<evidence type="ECO:0000313" key="4">
    <source>
        <dbReference type="EMBL" id="MFC0560653.1"/>
    </source>
</evidence>
<dbReference type="Gene3D" id="3.40.50.2300">
    <property type="match status" value="1"/>
</dbReference>
<dbReference type="Proteomes" id="UP001589833">
    <property type="component" value="Unassembled WGS sequence"/>
</dbReference>
<dbReference type="RefSeq" id="WP_273848042.1">
    <property type="nucleotide sequence ID" value="NZ_JAQQWT010000047.1"/>
</dbReference>
<dbReference type="InterPro" id="IPR007492">
    <property type="entry name" value="LytTR_DNA-bd_dom"/>
</dbReference>
<keyword evidence="5" id="KW-1185">Reference proteome</keyword>
<feature type="domain" description="Response regulatory" evidence="2">
    <location>
        <begin position="11"/>
        <end position="127"/>
    </location>
</feature>
<dbReference type="Gene3D" id="2.40.50.1020">
    <property type="entry name" value="LytTr DNA-binding domain"/>
    <property type="match status" value="1"/>
</dbReference>
<evidence type="ECO:0000259" key="2">
    <source>
        <dbReference type="PROSITE" id="PS50110"/>
    </source>
</evidence>
<proteinExistence type="predicted"/>
<dbReference type="PROSITE" id="PS50930">
    <property type="entry name" value="HTH_LYTTR"/>
    <property type="match status" value="1"/>
</dbReference>
<accession>A0ABV6NIR3</accession>
<dbReference type="InterPro" id="IPR011006">
    <property type="entry name" value="CheY-like_superfamily"/>
</dbReference>
<organism evidence="4 5">
    <name type="scientific">Halalkalibacter alkalisediminis</name>
    <dbReference type="NCBI Taxonomy" id="935616"/>
    <lineage>
        <taxon>Bacteria</taxon>
        <taxon>Bacillati</taxon>
        <taxon>Bacillota</taxon>
        <taxon>Bacilli</taxon>
        <taxon>Bacillales</taxon>
        <taxon>Bacillaceae</taxon>
        <taxon>Halalkalibacter</taxon>
    </lineage>
</organism>
<sequence>MTKNQVMRKYNIAIAEDHEDSRHIIESFICYLPNMEVVFRGKDGKELLDFLMNQKIKVDIALVDIRMPRLNGIETMKVCKQFAPDLKCIFITGYEEYAVEAFSVSAVDYVVKPIQQQRLYEALQKAVYLIDLESEPIITPLSPVNSGKVIIKKGRSTFYLSIDMIYFIEKDGKKTKVHTKNGVYDTFESLDSIEKEMKHSSFFRTHRSYLVNLSNVLRIEASGKTYLAYFVNYSKAAHISKLKISEVQKLIQ</sequence>
<protein>
    <submittedName>
        <fullName evidence="4">LytR/AlgR family response regulator transcription factor</fullName>
    </submittedName>
</protein>
<keyword evidence="1" id="KW-0597">Phosphoprotein</keyword>
<dbReference type="Pfam" id="PF04397">
    <property type="entry name" value="LytTR"/>
    <property type="match status" value="1"/>
</dbReference>
<dbReference type="PROSITE" id="PS50110">
    <property type="entry name" value="RESPONSE_REGULATORY"/>
    <property type="match status" value="1"/>
</dbReference>
<dbReference type="EMBL" id="JBHLTR010000032">
    <property type="protein sequence ID" value="MFC0560653.1"/>
    <property type="molecule type" value="Genomic_DNA"/>
</dbReference>
<dbReference type="PANTHER" id="PTHR37299">
    <property type="entry name" value="TRANSCRIPTIONAL REGULATOR-RELATED"/>
    <property type="match status" value="1"/>
</dbReference>
<dbReference type="SMART" id="SM00850">
    <property type="entry name" value="LytTR"/>
    <property type="match status" value="1"/>
</dbReference>
<evidence type="ECO:0000313" key="5">
    <source>
        <dbReference type="Proteomes" id="UP001589833"/>
    </source>
</evidence>
<evidence type="ECO:0000259" key="3">
    <source>
        <dbReference type="PROSITE" id="PS50930"/>
    </source>
</evidence>
<feature type="modified residue" description="4-aspartylphosphate" evidence="1">
    <location>
        <position position="64"/>
    </location>
</feature>
<dbReference type="Pfam" id="PF00072">
    <property type="entry name" value="Response_reg"/>
    <property type="match status" value="1"/>
</dbReference>
<name>A0ABV6NIR3_9BACI</name>